<sequence length="142" mass="16088">MKKLEMVESERDDLLEENAKLKGTTDTSGVSYQDREVDERNKSSIQSSESEKQDSKKKMAKAFMEIDQLRSSLQKKIGIYIHIYFILYESVTKLIFMGTNIRGLELANFFLLGSTALASNTWLIVEYGITDKDSGPSTGLEM</sequence>
<accession>A0A1X7SGY8</accession>
<dbReference type="InParanoid" id="A0A1X7SGY8"/>
<dbReference type="AlphaFoldDB" id="A0A1X7SGY8"/>
<proteinExistence type="predicted"/>
<feature type="region of interest" description="Disordered" evidence="1">
    <location>
        <begin position="1"/>
        <end position="56"/>
    </location>
</feature>
<feature type="compositionally biased region" description="Basic and acidic residues" evidence="1">
    <location>
        <begin position="33"/>
        <end position="42"/>
    </location>
</feature>
<dbReference type="EnsemblMetazoa" id="Aqu2.1.01339_001">
    <property type="protein sequence ID" value="Aqu2.1.01339_001"/>
    <property type="gene ID" value="Aqu2.1.01339"/>
</dbReference>
<reference evidence="2" key="1">
    <citation type="submission" date="2017-05" db="UniProtKB">
        <authorList>
            <consortium name="EnsemblMetazoa"/>
        </authorList>
    </citation>
    <scope>IDENTIFICATION</scope>
</reference>
<organism evidence="2">
    <name type="scientific">Amphimedon queenslandica</name>
    <name type="common">Sponge</name>
    <dbReference type="NCBI Taxonomy" id="400682"/>
    <lineage>
        <taxon>Eukaryota</taxon>
        <taxon>Metazoa</taxon>
        <taxon>Porifera</taxon>
        <taxon>Demospongiae</taxon>
        <taxon>Heteroscleromorpha</taxon>
        <taxon>Haplosclerida</taxon>
        <taxon>Niphatidae</taxon>
        <taxon>Amphimedon</taxon>
    </lineage>
</organism>
<protein>
    <submittedName>
        <fullName evidence="2">Uncharacterized protein</fullName>
    </submittedName>
</protein>
<evidence type="ECO:0000256" key="1">
    <source>
        <dbReference type="SAM" id="MobiDB-lite"/>
    </source>
</evidence>
<evidence type="ECO:0000313" key="2">
    <source>
        <dbReference type="EnsemblMetazoa" id="Aqu2.1.01339_001"/>
    </source>
</evidence>
<name>A0A1X7SGY8_AMPQE</name>